<protein>
    <recommendedName>
        <fullName evidence="1">ER-bound oxygenase mpaB/mpaB'/Rubber oxygenase catalytic domain-containing protein</fullName>
    </recommendedName>
</protein>
<accession>A0A1S1NDC5</accession>
<comment type="caution">
    <text evidence="2">The sequence shown here is derived from an EMBL/GenBank/DDBJ whole genome shotgun (WGS) entry which is preliminary data.</text>
</comment>
<sequence length="255" mass="29640">MTVRNGADLGPDSMLWRYLGDRRYLFTLPRAVCLQLLHPSIAAGISQHALMRDRIWQHKKRTVTQAVTIAYSSIDMAPQMRFSHEHVKGRDGYGDKYHALTPDIFHFQHATYVECLFVLVNTFIKKLDPDEHDQLYAECCSWYRRYGISTRPMPGSYPEFVEYFEDFTRAELRAGPHFEPFREEIFHPSSWWQKTVPHRAIRALQHPRAQELTGVAASAADRRALWRFVQLARTSQLAPRHIWNARARTALSAAS</sequence>
<organism evidence="2 3">
    <name type="scientific">Mycobacterium talmoniae</name>
    <dbReference type="NCBI Taxonomy" id="1858794"/>
    <lineage>
        <taxon>Bacteria</taxon>
        <taxon>Bacillati</taxon>
        <taxon>Actinomycetota</taxon>
        <taxon>Actinomycetes</taxon>
        <taxon>Mycobacteriales</taxon>
        <taxon>Mycobacteriaceae</taxon>
        <taxon>Mycobacterium</taxon>
    </lineage>
</organism>
<evidence type="ECO:0000259" key="1">
    <source>
        <dbReference type="Pfam" id="PF09995"/>
    </source>
</evidence>
<dbReference type="EMBL" id="MLQM01000067">
    <property type="protein sequence ID" value="OHV03675.1"/>
    <property type="molecule type" value="Genomic_DNA"/>
</dbReference>
<dbReference type="Pfam" id="PF09995">
    <property type="entry name" value="MPAB_Lcp_cat"/>
    <property type="match status" value="1"/>
</dbReference>
<gene>
    <name evidence="2" type="ORF">BKN37_13760</name>
</gene>
<dbReference type="RefSeq" id="WP_071026703.1">
    <property type="nucleotide sequence ID" value="NZ_MLQM01000067.1"/>
</dbReference>
<feature type="domain" description="ER-bound oxygenase mpaB/mpaB'/Rubber oxygenase catalytic" evidence="1">
    <location>
        <begin position="16"/>
        <end position="234"/>
    </location>
</feature>
<evidence type="ECO:0000313" key="2">
    <source>
        <dbReference type="EMBL" id="OHV03675.1"/>
    </source>
</evidence>
<proteinExistence type="predicted"/>
<dbReference type="PANTHER" id="PTHR36151">
    <property type="entry name" value="BLR2777 PROTEIN"/>
    <property type="match status" value="1"/>
</dbReference>
<dbReference type="AlphaFoldDB" id="A0A1S1NDC5"/>
<evidence type="ECO:0000313" key="3">
    <source>
        <dbReference type="Proteomes" id="UP000179734"/>
    </source>
</evidence>
<dbReference type="Proteomes" id="UP000179734">
    <property type="component" value="Unassembled WGS sequence"/>
</dbReference>
<keyword evidence="3" id="KW-1185">Reference proteome</keyword>
<reference evidence="2 3" key="1">
    <citation type="submission" date="2016-10" db="EMBL/GenBank/DDBJ databases">
        <title>Genome sequence of Mycobacterium talmonii.</title>
        <authorList>
            <person name="Greninger A.L."/>
            <person name="Elliott B."/>
            <person name="Vasireddy S."/>
            <person name="Vasireddy R."/>
        </authorList>
    </citation>
    <scope>NUCLEOTIDE SEQUENCE [LARGE SCALE GENOMIC DNA]</scope>
    <source>
        <strain evidence="3">NE-TNMC-100812</strain>
    </source>
</reference>
<name>A0A1S1NDC5_9MYCO</name>
<dbReference type="PANTHER" id="PTHR36151:SF3">
    <property type="entry name" value="ER-BOUND OXYGENASE MPAB_MPAB'_RUBBER OXYGENASE CATALYTIC DOMAIN-CONTAINING PROTEIN"/>
    <property type="match status" value="1"/>
</dbReference>
<dbReference type="InterPro" id="IPR018713">
    <property type="entry name" value="MPAB/Lcp_cat_dom"/>
</dbReference>
<dbReference type="GO" id="GO:0016491">
    <property type="term" value="F:oxidoreductase activity"/>
    <property type="evidence" value="ECO:0007669"/>
    <property type="project" value="InterPro"/>
</dbReference>